<feature type="compositionally biased region" description="Polar residues" evidence="5">
    <location>
        <begin position="254"/>
        <end position="267"/>
    </location>
</feature>
<feature type="compositionally biased region" description="Low complexity" evidence="5">
    <location>
        <begin position="718"/>
        <end position="731"/>
    </location>
</feature>
<feature type="region of interest" description="Disordered" evidence="5">
    <location>
        <begin position="254"/>
        <end position="284"/>
    </location>
</feature>
<evidence type="ECO:0000259" key="6">
    <source>
        <dbReference type="Pfam" id="PF15511"/>
    </source>
</evidence>
<feature type="compositionally biased region" description="Low complexity" evidence="5">
    <location>
        <begin position="168"/>
        <end position="197"/>
    </location>
</feature>
<dbReference type="Pfam" id="PF15511">
    <property type="entry name" value="CENP-T_C"/>
    <property type="match status" value="1"/>
</dbReference>
<dbReference type="Gene3D" id="1.10.20.10">
    <property type="entry name" value="Histone, subunit A"/>
    <property type="match status" value="1"/>
</dbReference>
<feature type="compositionally biased region" description="Basic and acidic residues" evidence="5">
    <location>
        <begin position="116"/>
        <end position="126"/>
    </location>
</feature>
<dbReference type="InterPro" id="IPR035425">
    <property type="entry name" value="CENP-T/H4_C"/>
</dbReference>
<evidence type="ECO:0000256" key="1">
    <source>
        <dbReference type="ARBA" id="ARBA00004123"/>
    </source>
</evidence>
<feature type="compositionally biased region" description="Low complexity" evidence="5">
    <location>
        <begin position="680"/>
        <end position="708"/>
    </location>
</feature>
<evidence type="ECO:0000313" key="7">
    <source>
        <dbReference type="EMBL" id="PWN95468.1"/>
    </source>
</evidence>
<proteinExistence type="predicted"/>
<feature type="compositionally biased region" description="Acidic residues" evidence="5">
    <location>
        <begin position="428"/>
        <end position="439"/>
    </location>
</feature>
<feature type="region of interest" description="Disordered" evidence="5">
    <location>
        <begin position="667"/>
        <end position="731"/>
    </location>
</feature>
<keyword evidence="8" id="KW-1185">Reference proteome</keyword>
<comment type="subcellular location">
    <subcellularLocation>
        <location evidence="2">Chromosome</location>
    </subcellularLocation>
    <subcellularLocation>
        <location evidence="1">Nucleus</location>
    </subcellularLocation>
</comment>
<feature type="compositionally biased region" description="Acidic residues" evidence="5">
    <location>
        <begin position="494"/>
        <end position="516"/>
    </location>
</feature>
<dbReference type="GO" id="GO:0005694">
    <property type="term" value="C:chromosome"/>
    <property type="evidence" value="ECO:0007669"/>
    <property type="project" value="UniProtKB-SubCell"/>
</dbReference>
<dbReference type="InterPro" id="IPR009072">
    <property type="entry name" value="Histone-fold"/>
</dbReference>
<evidence type="ECO:0000256" key="5">
    <source>
        <dbReference type="SAM" id="MobiDB-lite"/>
    </source>
</evidence>
<feature type="compositionally biased region" description="Low complexity" evidence="5">
    <location>
        <begin position="1"/>
        <end position="32"/>
    </location>
</feature>
<reference evidence="7 8" key="1">
    <citation type="journal article" date="2018" name="Mol. Biol. Evol.">
        <title>Broad Genomic Sampling Reveals a Smut Pathogenic Ancestry of the Fungal Clade Ustilaginomycotina.</title>
        <authorList>
            <person name="Kijpornyongpan T."/>
            <person name="Mondo S.J."/>
            <person name="Barry K."/>
            <person name="Sandor L."/>
            <person name="Lee J."/>
            <person name="Lipzen A."/>
            <person name="Pangilinan J."/>
            <person name="LaButti K."/>
            <person name="Hainaut M."/>
            <person name="Henrissat B."/>
            <person name="Grigoriev I.V."/>
            <person name="Spatafora J.W."/>
            <person name="Aime M.C."/>
        </authorList>
    </citation>
    <scope>NUCLEOTIDE SEQUENCE [LARGE SCALE GENOMIC DNA]</scope>
    <source>
        <strain evidence="7 8">MCA 4186</strain>
    </source>
</reference>
<evidence type="ECO:0000313" key="8">
    <source>
        <dbReference type="Proteomes" id="UP000245946"/>
    </source>
</evidence>
<evidence type="ECO:0000256" key="3">
    <source>
        <dbReference type="ARBA" id="ARBA00022454"/>
    </source>
</evidence>
<keyword evidence="3" id="KW-0158">Chromosome</keyword>
<evidence type="ECO:0000256" key="4">
    <source>
        <dbReference type="ARBA" id="ARBA00023242"/>
    </source>
</evidence>
<feature type="region of interest" description="Disordered" evidence="5">
    <location>
        <begin position="1"/>
        <end position="221"/>
    </location>
</feature>
<dbReference type="AlphaFoldDB" id="A0A316Z3D1"/>
<organism evidence="7 8">
    <name type="scientific">Tilletiopsis washingtonensis</name>
    <dbReference type="NCBI Taxonomy" id="58919"/>
    <lineage>
        <taxon>Eukaryota</taxon>
        <taxon>Fungi</taxon>
        <taxon>Dikarya</taxon>
        <taxon>Basidiomycota</taxon>
        <taxon>Ustilaginomycotina</taxon>
        <taxon>Exobasidiomycetes</taxon>
        <taxon>Entylomatales</taxon>
        <taxon>Entylomatales incertae sedis</taxon>
        <taxon>Tilletiopsis</taxon>
    </lineage>
</organism>
<dbReference type="RefSeq" id="XP_025595747.1">
    <property type="nucleotide sequence ID" value="XM_025743317.1"/>
</dbReference>
<gene>
    <name evidence="7" type="ORF">FA09DRAFT_332108</name>
</gene>
<dbReference type="GeneID" id="37270861"/>
<dbReference type="GO" id="GO:0046982">
    <property type="term" value="F:protein heterodimerization activity"/>
    <property type="evidence" value="ECO:0007669"/>
    <property type="project" value="InterPro"/>
</dbReference>
<dbReference type="CDD" id="cd22920">
    <property type="entry name" value="HFD_CENP-T"/>
    <property type="match status" value="1"/>
</dbReference>
<feature type="compositionally biased region" description="Low complexity" evidence="5">
    <location>
        <begin position="319"/>
        <end position="333"/>
    </location>
</feature>
<sequence length="731" mass="74799">MSGPPSSSRPRGSSRGTTPSARAAADDTAATPGSPNTPAARGAPRGGRSLSQPPTTSVLRRSLHGTEAPATPAHHARMGAATPGSAFGDMSIMASARRTAQRRKSRVWTAGGWGGGREESPMELLRRLARAPGFRQPDTPDVPAGQGSSRGQDSLRSSFASTSDANTSARFSSAGPASGPGRSSLLSGRRSNGSMLRPGESVPGDITRDGGAFGSADVGDASTSSVALSSSALGIGRDAPMPGGLFANIIAQRGSTRHSVGAQSGRSSLRGDFSMGDVSGLGGRWEKSAREAELERTLDLGPESVLEELDEMARRNLFGSSGRVSSASGALDTSADEDDDIDDESLGRRGRAASEPFGATSDMSIDPFGDSIPSFMEIVGSGPGHDLDSLSSSSQDDMELDATRDMTGRIVSTRGDESSRRLSSVGDSEADEAAVEEGLEAASPSEDERIDLSEVQPDSRDLSMGGGSLGAGEQPSFGEASASMRSADRSVDQPEPDVAAEDDEEEEGESDEEVDPDATLGPAEREAAQMALLKRRVAKRRKSRVSAFTGEQVPPLPVSLISNLFGSFASPAAGAGASSGLAGGSKKIKVEKAALDAVDDASHDFFASFAQELQAQAVRSGRNSSINEGDVVAVLKAQGHVTARSSVSSLARRLLPKELSDLITPSLALGGSAKGKGGARKLAAASRDADSSMDSSVGETSASTAASTPARPVKRKAGASAAAGAGKQRRV</sequence>
<accession>A0A316Z3D1</accession>
<feature type="compositionally biased region" description="Polar residues" evidence="5">
    <location>
        <begin position="49"/>
        <end position="59"/>
    </location>
</feature>
<feature type="domain" description="CENP-T/Histone H4 histone fold" evidence="6">
    <location>
        <begin position="550"/>
        <end position="663"/>
    </location>
</feature>
<feature type="compositionally biased region" description="Basic and acidic residues" evidence="5">
    <location>
        <begin position="446"/>
        <end position="461"/>
    </location>
</feature>
<evidence type="ECO:0000256" key="2">
    <source>
        <dbReference type="ARBA" id="ARBA00004286"/>
    </source>
</evidence>
<dbReference type="EMBL" id="KZ819304">
    <property type="protein sequence ID" value="PWN95468.1"/>
    <property type="molecule type" value="Genomic_DNA"/>
</dbReference>
<dbReference type="Proteomes" id="UP000245946">
    <property type="component" value="Unassembled WGS sequence"/>
</dbReference>
<dbReference type="OrthoDB" id="10071681at2759"/>
<feature type="compositionally biased region" description="Polar residues" evidence="5">
    <location>
        <begin position="146"/>
        <end position="167"/>
    </location>
</feature>
<keyword evidence="4" id="KW-0539">Nucleus</keyword>
<feature type="region of interest" description="Disordered" evidence="5">
    <location>
        <begin position="319"/>
        <end position="533"/>
    </location>
</feature>
<protein>
    <recommendedName>
        <fullName evidence="6">CENP-T/Histone H4 histone fold domain-containing protein</fullName>
    </recommendedName>
</protein>
<name>A0A316Z3D1_9BASI</name>
<dbReference type="GO" id="GO:0005634">
    <property type="term" value="C:nucleus"/>
    <property type="evidence" value="ECO:0007669"/>
    <property type="project" value="UniProtKB-SubCell"/>
</dbReference>
<feature type="compositionally biased region" description="Acidic residues" evidence="5">
    <location>
        <begin position="334"/>
        <end position="344"/>
    </location>
</feature>